<dbReference type="PRINTS" id="PR00481">
    <property type="entry name" value="LAMNOPPTDASE"/>
</dbReference>
<gene>
    <name evidence="8" type="primary">pepA</name>
    <name evidence="10" type="ORF">ACFP56_03700</name>
</gene>
<dbReference type="RefSeq" id="WP_379231242.1">
    <property type="nucleotide sequence ID" value="NZ_JBHSTE010000001.1"/>
</dbReference>
<organism evidence="10 11">
    <name type="scientific">Paenibacillus septentrionalis</name>
    <dbReference type="NCBI Taxonomy" id="429342"/>
    <lineage>
        <taxon>Bacteria</taxon>
        <taxon>Bacillati</taxon>
        <taxon>Bacillota</taxon>
        <taxon>Bacilli</taxon>
        <taxon>Bacillales</taxon>
        <taxon>Paenibacillaceae</taxon>
        <taxon>Paenibacillus</taxon>
    </lineage>
</organism>
<dbReference type="EC" id="3.4.11.10" evidence="8"/>
<feature type="active site" evidence="8">
    <location>
        <position position="283"/>
    </location>
</feature>
<feature type="binding site" evidence="8">
    <location>
        <position position="294"/>
    </location>
    <ligand>
        <name>Mn(2+)</name>
        <dbReference type="ChEBI" id="CHEBI:29035"/>
        <label>2</label>
    </ligand>
</feature>
<dbReference type="EMBL" id="JBHSTE010000001">
    <property type="protein sequence ID" value="MFC6331715.1"/>
    <property type="molecule type" value="Genomic_DNA"/>
</dbReference>
<dbReference type="CDD" id="cd00433">
    <property type="entry name" value="Peptidase_M17"/>
    <property type="match status" value="1"/>
</dbReference>
<feature type="binding site" evidence="8">
    <location>
        <position position="276"/>
    </location>
    <ligand>
        <name>Mn(2+)</name>
        <dbReference type="ChEBI" id="CHEBI:29035"/>
        <label>2</label>
    </ligand>
</feature>
<dbReference type="EC" id="3.4.11.1" evidence="8"/>
<accession>A0ABW1V325</accession>
<keyword evidence="4 8" id="KW-0031">Aminopeptidase</keyword>
<dbReference type="Gene3D" id="3.40.630.10">
    <property type="entry name" value="Zn peptidases"/>
    <property type="match status" value="1"/>
</dbReference>
<reference evidence="11" key="1">
    <citation type="journal article" date="2019" name="Int. J. Syst. Evol. Microbiol.">
        <title>The Global Catalogue of Microorganisms (GCM) 10K type strain sequencing project: providing services to taxonomists for standard genome sequencing and annotation.</title>
        <authorList>
            <consortium name="The Broad Institute Genomics Platform"/>
            <consortium name="The Broad Institute Genome Sequencing Center for Infectious Disease"/>
            <person name="Wu L."/>
            <person name="Ma J."/>
        </authorList>
    </citation>
    <scope>NUCLEOTIDE SEQUENCE [LARGE SCALE GENOMIC DNA]</scope>
    <source>
        <strain evidence="11">PCU 280</strain>
    </source>
</reference>
<dbReference type="PANTHER" id="PTHR11963">
    <property type="entry name" value="LEUCINE AMINOPEPTIDASE-RELATED"/>
    <property type="match status" value="1"/>
</dbReference>
<dbReference type="InterPro" id="IPR023042">
    <property type="entry name" value="Peptidase_M17_leu_NH2_pept"/>
</dbReference>
<comment type="caution">
    <text evidence="10">The sequence shown here is derived from an EMBL/GenBank/DDBJ whole genome shotgun (WGS) entry which is preliminary data.</text>
</comment>
<name>A0ABW1V325_9BACL</name>
<dbReference type="GO" id="GO:0004177">
    <property type="term" value="F:aminopeptidase activity"/>
    <property type="evidence" value="ECO:0007669"/>
    <property type="project" value="UniProtKB-KW"/>
</dbReference>
<comment type="function">
    <text evidence="7 8">Presumably involved in the processing and regular turnover of intracellular proteins. Catalyzes the removal of unsubstituted N-terminal amino acids from various peptides.</text>
</comment>
<proteinExistence type="inferred from homology"/>
<feature type="active site" evidence="8">
    <location>
        <position position="357"/>
    </location>
</feature>
<evidence type="ECO:0000256" key="5">
    <source>
        <dbReference type="ARBA" id="ARBA00022670"/>
    </source>
</evidence>
<evidence type="ECO:0000256" key="3">
    <source>
        <dbReference type="ARBA" id="ARBA00009528"/>
    </source>
</evidence>
<keyword evidence="11" id="KW-1185">Reference proteome</keyword>
<keyword evidence="8" id="KW-0464">Manganese</keyword>
<evidence type="ECO:0000313" key="10">
    <source>
        <dbReference type="EMBL" id="MFC6331715.1"/>
    </source>
</evidence>
<keyword evidence="6 8" id="KW-0378">Hydrolase</keyword>
<dbReference type="HAMAP" id="MF_00181">
    <property type="entry name" value="Cytosol_peptidase_M17"/>
    <property type="match status" value="1"/>
</dbReference>
<keyword evidence="8" id="KW-0479">Metal-binding</keyword>
<dbReference type="NCBIfam" id="NF002074">
    <property type="entry name" value="PRK00913.1-4"/>
    <property type="match status" value="1"/>
</dbReference>
<evidence type="ECO:0000256" key="2">
    <source>
        <dbReference type="ARBA" id="ARBA00000967"/>
    </source>
</evidence>
<dbReference type="PANTHER" id="PTHR11963:SF23">
    <property type="entry name" value="CYTOSOL AMINOPEPTIDASE"/>
    <property type="match status" value="1"/>
</dbReference>
<comment type="cofactor">
    <cofactor evidence="8">
        <name>Mn(2+)</name>
        <dbReference type="ChEBI" id="CHEBI:29035"/>
    </cofactor>
    <text evidence="8">Binds 2 manganese ions per subunit.</text>
</comment>
<comment type="subcellular location">
    <subcellularLocation>
        <location evidence="8">Cytoplasm</location>
    </subcellularLocation>
</comment>
<feature type="binding site" evidence="8">
    <location>
        <position position="355"/>
    </location>
    <ligand>
        <name>Mn(2+)</name>
        <dbReference type="ChEBI" id="CHEBI:29035"/>
        <label>1</label>
    </ligand>
</feature>
<comment type="similarity">
    <text evidence="3 8">Belongs to the peptidase M17 family.</text>
</comment>
<evidence type="ECO:0000256" key="6">
    <source>
        <dbReference type="ARBA" id="ARBA00022801"/>
    </source>
</evidence>
<evidence type="ECO:0000256" key="4">
    <source>
        <dbReference type="ARBA" id="ARBA00022438"/>
    </source>
</evidence>
<feature type="binding site" evidence="8">
    <location>
        <position position="353"/>
    </location>
    <ligand>
        <name>Mn(2+)</name>
        <dbReference type="ChEBI" id="CHEBI:29035"/>
        <label>1</label>
    </ligand>
</feature>
<dbReference type="InterPro" id="IPR011356">
    <property type="entry name" value="Leucine_aapep/pepB"/>
</dbReference>
<sequence length="503" mass="54236">MLLATYRYEDMASKADGLIIPVTIAELEALKQGQTLVQAAIDEQLKHMLTNGVLKAKTGQTAAIATLGLLPQQIVIVLVIDDGAVELREAFAQAAVHVRSNKLHTIAIDISSNAVSEALQQQNGLRHGVKAALEGLKLALYERSWLRKAEQTFFDLKQINFVLNDDQLKQQSDIEAAVREADHMIESVKLARDLTNMSGNDLTPERLAFYAEEMAQKLDLDIEVLDEWSCAEEQMGGLLGVGQGSVNPPRMIVIHYEGDPDSSEKWGLVGKGITFDTGGISLKPSASMEEMISDMGGAAAVLGAIHAIASMKVKANVLAVIPTAENMPSDRALKPGDVIRTMSGYTVEVVNTDAEGRLVLVDGITTAIKRGATKLIDVATLTGAVLVALGTEATGAVTNNEELFAQLVAASEKSGERVWQLPAYADYKKLIESDVADLKNSGGRYAGSITAGLFIGHFVEDKPWVHLDIAGTAYLKGSRRWEPKGATGVMVRTLYELISEKDR</sequence>
<evidence type="ECO:0000256" key="1">
    <source>
        <dbReference type="ARBA" id="ARBA00000135"/>
    </source>
</evidence>
<dbReference type="Gene3D" id="3.40.220.10">
    <property type="entry name" value="Leucine Aminopeptidase, subunit E, domain 1"/>
    <property type="match status" value="1"/>
</dbReference>
<dbReference type="NCBIfam" id="NF002083">
    <property type="entry name" value="PRK00913.3-5"/>
    <property type="match status" value="1"/>
</dbReference>
<dbReference type="Proteomes" id="UP001596233">
    <property type="component" value="Unassembled WGS sequence"/>
</dbReference>
<comment type="catalytic activity">
    <reaction evidence="2 8">
        <text>Release of an N-terminal amino acid, preferentially leucine, but not glutamic or aspartic acids.</text>
        <dbReference type="EC" id="3.4.11.10"/>
    </reaction>
</comment>
<dbReference type="PROSITE" id="PS00631">
    <property type="entry name" value="CYTOSOL_AP"/>
    <property type="match status" value="1"/>
</dbReference>
<protein>
    <recommendedName>
        <fullName evidence="8">Probable cytosol aminopeptidase</fullName>
        <ecNumber evidence="8">3.4.11.1</ecNumber>
    </recommendedName>
    <alternativeName>
        <fullName evidence="8">Leucine aminopeptidase</fullName>
        <shortName evidence="8">LAP</shortName>
        <ecNumber evidence="8">3.4.11.10</ecNumber>
    </alternativeName>
    <alternativeName>
        <fullName evidence="8">Leucyl aminopeptidase</fullName>
    </alternativeName>
</protein>
<dbReference type="SUPFAM" id="SSF53187">
    <property type="entry name" value="Zn-dependent exopeptidases"/>
    <property type="match status" value="1"/>
</dbReference>
<evidence type="ECO:0000313" key="11">
    <source>
        <dbReference type="Proteomes" id="UP001596233"/>
    </source>
</evidence>
<dbReference type="SUPFAM" id="SSF52949">
    <property type="entry name" value="Macro domain-like"/>
    <property type="match status" value="1"/>
</dbReference>
<keyword evidence="8" id="KW-0963">Cytoplasm</keyword>
<dbReference type="InterPro" id="IPR043472">
    <property type="entry name" value="Macro_dom-like"/>
</dbReference>
<evidence type="ECO:0000256" key="7">
    <source>
        <dbReference type="ARBA" id="ARBA00049972"/>
    </source>
</evidence>
<dbReference type="InterPro" id="IPR000819">
    <property type="entry name" value="Peptidase_M17_C"/>
</dbReference>
<comment type="catalytic activity">
    <reaction evidence="1 8">
        <text>Release of an N-terminal amino acid, Xaa-|-Yaa-, in which Xaa is preferably Leu, but may be other amino acids including Pro although not Arg or Lys, and Yaa may be Pro. Amino acid amides and methyl esters are also readily hydrolyzed, but rates on arylamides are exceedingly low.</text>
        <dbReference type="EC" id="3.4.11.1"/>
    </reaction>
</comment>
<evidence type="ECO:0000256" key="8">
    <source>
        <dbReference type="HAMAP-Rule" id="MF_00181"/>
    </source>
</evidence>
<evidence type="ECO:0000259" key="9">
    <source>
        <dbReference type="PROSITE" id="PS00631"/>
    </source>
</evidence>
<feature type="binding site" evidence="8">
    <location>
        <position position="271"/>
    </location>
    <ligand>
        <name>Mn(2+)</name>
        <dbReference type="ChEBI" id="CHEBI:29035"/>
        <label>2</label>
    </ligand>
</feature>
<feature type="binding site" evidence="8">
    <location>
        <position position="355"/>
    </location>
    <ligand>
        <name>Mn(2+)</name>
        <dbReference type="ChEBI" id="CHEBI:29035"/>
        <label>2</label>
    </ligand>
</feature>
<dbReference type="NCBIfam" id="NF002073">
    <property type="entry name" value="PRK00913.1-2"/>
    <property type="match status" value="1"/>
</dbReference>
<dbReference type="Pfam" id="PF00883">
    <property type="entry name" value="Peptidase_M17"/>
    <property type="match status" value="1"/>
</dbReference>
<feature type="domain" description="Cytosol aminopeptidase" evidence="9">
    <location>
        <begin position="351"/>
        <end position="358"/>
    </location>
</feature>
<keyword evidence="5 8" id="KW-0645">Protease</keyword>
<feature type="binding site" evidence="8">
    <location>
        <position position="276"/>
    </location>
    <ligand>
        <name>Mn(2+)</name>
        <dbReference type="ChEBI" id="CHEBI:29035"/>
        <label>1</label>
    </ligand>
</feature>